<gene>
    <name evidence="1" type="ORF">CTOB1V02_LOCUS6787</name>
</gene>
<organism evidence="1">
    <name type="scientific">Cyprideis torosa</name>
    <dbReference type="NCBI Taxonomy" id="163714"/>
    <lineage>
        <taxon>Eukaryota</taxon>
        <taxon>Metazoa</taxon>
        <taxon>Ecdysozoa</taxon>
        <taxon>Arthropoda</taxon>
        <taxon>Crustacea</taxon>
        <taxon>Oligostraca</taxon>
        <taxon>Ostracoda</taxon>
        <taxon>Podocopa</taxon>
        <taxon>Podocopida</taxon>
        <taxon>Cytherocopina</taxon>
        <taxon>Cytheroidea</taxon>
        <taxon>Cytherideidae</taxon>
        <taxon>Cyprideis</taxon>
    </lineage>
</organism>
<accession>A0A7R8WC61</accession>
<dbReference type="AlphaFoldDB" id="A0A7R8WC61"/>
<reference evidence="1" key="1">
    <citation type="submission" date="2020-11" db="EMBL/GenBank/DDBJ databases">
        <authorList>
            <person name="Tran Van P."/>
        </authorList>
    </citation>
    <scope>NUCLEOTIDE SEQUENCE</scope>
</reference>
<protein>
    <submittedName>
        <fullName evidence="1">Uncharacterized protein</fullName>
    </submittedName>
</protein>
<proteinExistence type="predicted"/>
<evidence type="ECO:0000313" key="1">
    <source>
        <dbReference type="EMBL" id="CAD7228910.1"/>
    </source>
</evidence>
<sequence length="24" mass="2697">MFEIRLINPTTKLPNVAAAYDCCL</sequence>
<name>A0A7R8WC61_9CRUS</name>
<dbReference type="EMBL" id="OB661762">
    <property type="protein sequence ID" value="CAD7228910.1"/>
    <property type="molecule type" value="Genomic_DNA"/>
</dbReference>